<evidence type="ECO:0000313" key="3">
    <source>
        <dbReference type="Proteomes" id="UP000469452"/>
    </source>
</evidence>
<reference evidence="2 3" key="1">
    <citation type="submission" date="2019-06" db="EMBL/GenBank/DDBJ databases">
        <title>Genomics analysis of Aphanomyces spp. identifies a new class of oomycete effector associated with host adaptation.</title>
        <authorList>
            <person name="Gaulin E."/>
        </authorList>
    </citation>
    <scope>NUCLEOTIDE SEQUENCE [LARGE SCALE GENOMIC DNA]</scope>
    <source>
        <strain evidence="2 3">E</strain>
    </source>
</reference>
<dbReference type="Pfam" id="PF12146">
    <property type="entry name" value="Hydrolase_4"/>
    <property type="match status" value="1"/>
</dbReference>
<organism evidence="2 3">
    <name type="scientific">Aphanomyces astaci</name>
    <name type="common">Crayfish plague agent</name>
    <dbReference type="NCBI Taxonomy" id="112090"/>
    <lineage>
        <taxon>Eukaryota</taxon>
        <taxon>Sar</taxon>
        <taxon>Stramenopiles</taxon>
        <taxon>Oomycota</taxon>
        <taxon>Saprolegniomycetes</taxon>
        <taxon>Saprolegniales</taxon>
        <taxon>Verrucalvaceae</taxon>
        <taxon>Aphanomyces</taxon>
    </lineage>
</organism>
<feature type="domain" description="Serine aminopeptidase S33" evidence="1">
    <location>
        <begin position="38"/>
        <end position="281"/>
    </location>
</feature>
<comment type="caution">
    <text evidence="2">The sequence shown here is derived from an EMBL/GenBank/DDBJ whole genome shotgun (WGS) entry which is preliminary data.</text>
</comment>
<dbReference type="InterPro" id="IPR051044">
    <property type="entry name" value="MAG_DAG_Lipase"/>
</dbReference>
<dbReference type="VEuPathDB" id="FungiDB:H257_04323"/>
<sequence>MEEVESEQLRSTGTFTGPRGHILHYNRVLPPATVARCGLVVFLHGLGEYSSRYTNLFDELARHGWVVYAHDYVGHGLSEGDRMYFDRFDDVVADAESFIGFAKSDSQSTKPCVLLGNSLGGLVANFVVLRQTQLVDAVILVAPGLDVPRTWLLHVQSAVASVLSAVFPKWRIVPGGDRNNLTSDRAILDAIDSDPLLNKLPMSCRVGAELLGAFTTFSQRKHLIQLPVLVILGNARMNLRCCSEEKMVSTASIHSYVQDIASQDKELQEFDGMGHLMLLESTRHQVFQSVGQWLHHRYHN</sequence>
<dbReference type="SUPFAM" id="SSF53474">
    <property type="entry name" value="alpha/beta-Hydrolases"/>
    <property type="match status" value="1"/>
</dbReference>
<gene>
    <name evidence="2" type="ORF">AaE_009930</name>
</gene>
<dbReference type="PANTHER" id="PTHR11614">
    <property type="entry name" value="PHOSPHOLIPASE-RELATED"/>
    <property type="match status" value="1"/>
</dbReference>
<protein>
    <recommendedName>
        <fullName evidence="1">Serine aminopeptidase S33 domain-containing protein</fullName>
    </recommendedName>
</protein>
<name>A0A6A4ZR80_APHAT</name>
<dbReference type="Proteomes" id="UP000469452">
    <property type="component" value="Unassembled WGS sequence"/>
</dbReference>
<dbReference type="InterPro" id="IPR029058">
    <property type="entry name" value="AB_hydrolase_fold"/>
</dbReference>
<evidence type="ECO:0000259" key="1">
    <source>
        <dbReference type="Pfam" id="PF12146"/>
    </source>
</evidence>
<proteinExistence type="predicted"/>
<accession>A0A6A4ZR80</accession>
<dbReference type="AlphaFoldDB" id="A0A6A4ZR80"/>
<dbReference type="EMBL" id="VJMI01015884">
    <property type="protein sequence ID" value="KAF0722637.1"/>
    <property type="molecule type" value="Genomic_DNA"/>
</dbReference>
<dbReference type="Gene3D" id="3.40.50.1820">
    <property type="entry name" value="alpha/beta hydrolase"/>
    <property type="match status" value="1"/>
</dbReference>
<dbReference type="InterPro" id="IPR022742">
    <property type="entry name" value="Hydrolase_4"/>
</dbReference>
<evidence type="ECO:0000313" key="2">
    <source>
        <dbReference type="EMBL" id="KAF0722637.1"/>
    </source>
</evidence>